<feature type="coiled-coil region" evidence="1">
    <location>
        <begin position="144"/>
        <end position="185"/>
    </location>
</feature>
<proteinExistence type="predicted"/>
<dbReference type="GeneID" id="87842941"/>
<keyword evidence="1" id="KW-0175">Coiled coil</keyword>
<dbReference type="EMBL" id="JAUEPN010000004">
    <property type="protein sequence ID" value="KAK3295171.1"/>
    <property type="molecule type" value="Genomic_DNA"/>
</dbReference>
<reference evidence="2" key="1">
    <citation type="journal article" date="2023" name="Mol. Phylogenet. Evol.">
        <title>Genome-scale phylogeny and comparative genomics of the fungal order Sordariales.</title>
        <authorList>
            <person name="Hensen N."/>
            <person name="Bonometti L."/>
            <person name="Westerberg I."/>
            <person name="Brannstrom I.O."/>
            <person name="Guillou S."/>
            <person name="Cros-Aarteil S."/>
            <person name="Calhoun S."/>
            <person name="Haridas S."/>
            <person name="Kuo A."/>
            <person name="Mondo S."/>
            <person name="Pangilinan J."/>
            <person name="Riley R."/>
            <person name="LaButti K."/>
            <person name="Andreopoulos B."/>
            <person name="Lipzen A."/>
            <person name="Chen C."/>
            <person name="Yan M."/>
            <person name="Daum C."/>
            <person name="Ng V."/>
            <person name="Clum A."/>
            <person name="Steindorff A."/>
            <person name="Ohm R.A."/>
            <person name="Martin F."/>
            <person name="Silar P."/>
            <person name="Natvig D.O."/>
            <person name="Lalanne C."/>
            <person name="Gautier V."/>
            <person name="Ament-Velasquez S.L."/>
            <person name="Kruys A."/>
            <person name="Hutchinson M.I."/>
            <person name="Powell A.J."/>
            <person name="Barry K."/>
            <person name="Miller A.N."/>
            <person name="Grigoriev I.V."/>
            <person name="Debuchy R."/>
            <person name="Gladieux P."/>
            <person name="Hiltunen Thoren M."/>
            <person name="Johannesson H."/>
        </authorList>
    </citation>
    <scope>NUCLEOTIDE SEQUENCE</scope>
    <source>
        <strain evidence="2">CBS 168.71</strain>
    </source>
</reference>
<organism evidence="2 3">
    <name type="scientific">Chaetomium fimeti</name>
    <dbReference type="NCBI Taxonomy" id="1854472"/>
    <lineage>
        <taxon>Eukaryota</taxon>
        <taxon>Fungi</taxon>
        <taxon>Dikarya</taxon>
        <taxon>Ascomycota</taxon>
        <taxon>Pezizomycotina</taxon>
        <taxon>Sordariomycetes</taxon>
        <taxon>Sordariomycetidae</taxon>
        <taxon>Sordariales</taxon>
        <taxon>Chaetomiaceae</taxon>
        <taxon>Chaetomium</taxon>
    </lineage>
</organism>
<keyword evidence="3" id="KW-1185">Reference proteome</keyword>
<dbReference type="AlphaFoldDB" id="A0AAE0LRI3"/>
<name>A0AAE0LRI3_9PEZI</name>
<comment type="caution">
    <text evidence="2">The sequence shown here is derived from an EMBL/GenBank/DDBJ whole genome shotgun (WGS) entry which is preliminary data.</text>
</comment>
<gene>
    <name evidence="2" type="ORF">B0H64DRAFT_431970</name>
</gene>
<evidence type="ECO:0000313" key="3">
    <source>
        <dbReference type="Proteomes" id="UP001278766"/>
    </source>
</evidence>
<dbReference type="Proteomes" id="UP001278766">
    <property type="component" value="Unassembled WGS sequence"/>
</dbReference>
<accession>A0AAE0LRI3</accession>
<evidence type="ECO:0000256" key="1">
    <source>
        <dbReference type="SAM" id="Coils"/>
    </source>
</evidence>
<reference evidence="2" key="2">
    <citation type="submission" date="2023-06" db="EMBL/GenBank/DDBJ databases">
        <authorList>
            <consortium name="Lawrence Berkeley National Laboratory"/>
            <person name="Haridas S."/>
            <person name="Hensen N."/>
            <person name="Bonometti L."/>
            <person name="Westerberg I."/>
            <person name="Brannstrom I.O."/>
            <person name="Guillou S."/>
            <person name="Cros-Aarteil S."/>
            <person name="Calhoun S."/>
            <person name="Kuo A."/>
            <person name="Mondo S."/>
            <person name="Pangilinan J."/>
            <person name="Riley R."/>
            <person name="Labutti K."/>
            <person name="Andreopoulos B."/>
            <person name="Lipzen A."/>
            <person name="Chen C."/>
            <person name="Yanf M."/>
            <person name="Daum C."/>
            <person name="Ng V."/>
            <person name="Clum A."/>
            <person name="Steindorff A."/>
            <person name="Ohm R."/>
            <person name="Martin F."/>
            <person name="Silar P."/>
            <person name="Natvig D."/>
            <person name="Lalanne C."/>
            <person name="Gautier V."/>
            <person name="Ament-Velasquez S.L."/>
            <person name="Kruys A."/>
            <person name="Hutchinson M.I."/>
            <person name="Powell A.J."/>
            <person name="Barry K."/>
            <person name="Miller A.N."/>
            <person name="Grigoriev I.V."/>
            <person name="Debuchy R."/>
            <person name="Gladieux P."/>
            <person name="Thoren M.H."/>
            <person name="Johannesson H."/>
        </authorList>
    </citation>
    <scope>NUCLEOTIDE SEQUENCE</scope>
    <source>
        <strain evidence="2">CBS 168.71</strain>
    </source>
</reference>
<evidence type="ECO:0000313" key="2">
    <source>
        <dbReference type="EMBL" id="KAK3295171.1"/>
    </source>
</evidence>
<sequence>MHTGARPASHQDSISTRQIRKAQCSQYRANVPHQVDSPENCAQDIPNDKTHKMEQLNNALASLQARLVRLDHDGITRMHADLRRAFVLEAQDFATMASTLVVQLAADRDSMDTRMFELEEAFDTLREDTTLALSADEREHAAQLSEVEADHRQAQQALAECRSQCEAANAELHTVKAELSSSQKRLADRAKECKGLQAQVVNFARELERHEDGSRIRRSMVLKRKRNEETPIDVFWRSQAREVHEAFLDIHPDPHFAFDTYRTHRV</sequence>
<protein>
    <submittedName>
        <fullName evidence="2">Uncharacterized protein</fullName>
    </submittedName>
</protein>
<dbReference type="RefSeq" id="XP_062658685.1">
    <property type="nucleotide sequence ID" value="XM_062805993.1"/>
</dbReference>